<comment type="subcellular location">
    <subcellularLocation>
        <location evidence="1">Membrane</location>
        <topology evidence="1">Single-pass membrane protein</topology>
    </subcellularLocation>
</comment>
<keyword evidence="4" id="KW-0744">Spermatogenesis</keyword>
<dbReference type="AlphaFoldDB" id="A0A6P3FCJ6"/>
<feature type="compositionally biased region" description="Polar residues" evidence="9">
    <location>
        <begin position="687"/>
        <end position="702"/>
    </location>
</feature>
<sequence>MLISEKIKQKMCQEKQQGGSFFQPVNTDYPRASLSNLLRLLGDKLTSARPFYSTKAKPTCLLGSPQQPSIPKVVGSPLEHERSLLFWGLPSLHSESLVATAWVAKRSSSSRSRSIKFNEVPTHIPGQSLRNLPPFLPYTQSQAQIPCFPPKPQPTSPSQVRVCGTTCSSSQKKMQSFLPKENQDLEWTLQKPQKWRKALDTKLRKAQEPIILPTLNLPQGSQASEASQSASVPSGDSPSTELQQKPQCHRPAAFSRAERSAAPPHPAFRFLPSQDPLQPLGKLPRKNQGQAQHSRASTQPTLPLAPTCGRNKTVQNTGPQPPGSPFSKGLVPLKQEDRRNVQQNASKVRKDASRGTGSSTYKVQGDKGAQSDTMGPDKYGSGGHFSRVPHQKVLQKGLQVHLSRKLGQINEGMIPVRVRRSWLTATHALPRSSDHLQPTYLKYSKGLEKCVNTSQVLAFLDPRTHLLLEAHIRNYRLRHKWRESLFQNLELRSTHVGKAQAWPPPQPAFASSATCDSKADCTAKLATLRQKILGKVPGQKETAQMSSPFPATRSPACKEAQRSGTGTPSHHANGPSDVPPTAQGIVLPSAACTQQSSTVLSIKRGSPVPTPGPAVAKRDPGEGTGRMAFRGTCHNIPMLEIKLLSPLSVAKESRNLEVEEKQPAWEVTVGASMMENAQNINISLRTLGSQDTGNHSCSSDQAPSGRRKVDSHPDINMHGDRENRSHDVSTGSLRESHTEAPLSTGTCPSPASLANSQYTPHSNTPTPQFLCDHSVNAASSQGQHEPSMSGFQDTEKSSSKLSEPTNQSKNYRKPRPGDEEQTLAGERPSCSCELSPLEQVREVDTPESKSSPCLPEKDQAYTESLIYKKMKHSQQCLNSNKQCKGWEDSSQKPKSSSAPAQSQTSITNRVVRNREEAKIQIVLKLVEQILIKKLGLPHGSAPLGLNSCKAEPPESVGRHSCYHRLPSSPEKRTMVKDVACAHDDSPRDHSRPTKRRWVPGRFSNQALLPQNPAPPTSHGLQRPTGRGASDYFRHHPSSFHRIVFSKIQHKLPHAFSSKEKLFAEKMH</sequence>
<evidence type="ECO:0000256" key="8">
    <source>
        <dbReference type="ARBA" id="ARBA00037695"/>
    </source>
</evidence>
<comment type="similarity">
    <text evidence="7">Belongs to the SPATA31 family.</text>
</comment>
<evidence type="ECO:0000256" key="2">
    <source>
        <dbReference type="ARBA" id="ARBA00022692"/>
    </source>
</evidence>
<protein>
    <submittedName>
        <fullName evidence="12">Spermatogenesis-associated protein 31E1-like</fullName>
    </submittedName>
</protein>
<feature type="region of interest" description="Disordered" evidence="9">
    <location>
        <begin position="536"/>
        <end position="583"/>
    </location>
</feature>
<dbReference type="InterPro" id="IPR039509">
    <property type="entry name" value="SPATA31"/>
</dbReference>
<reference evidence="12" key="1">
    <citation type="submission" date="2025-08" db="UniProtKB">
        <authorList>
            <consortium name="RefSeq"/>
        </authorList>
    </citation>
    <scope>IDENTIFICATION</scope>
</reference>
<keyword evidence="6" id="KW-0472">Membrane</keyword>
<dbReference type="PANTHER" id="PTHR21859">
    <property type="entry name" value="ACROSOME-SPECIFIC PROTEIN"/>
    <property type="match status" value="1"/>
</dbReference>
<feature type="compositionally biased region" description="Basic and acidic residues" evidence="9">
    <location>
        <begin position="981"/>
        <end position="991"/>
    </location>
</feature>
<evidence type="ECO:0000256" key="5">
    <source>
        <dbReference type="ARBA" id="ARBA00022989"/>
    </source>
</evidence>
<keyword evidence="11" id="KW-1185">Reference proteome</keyword>
<dbReference type="Pfam" id="PF14650">
    <property type="entry name" value="FAM75"/>
    <property type="match status" value="1"/>
</dbReference>
<evidence type="ECO:0000256" key="4">
    <source>
        <dbReference type="ARBA" id="ARBA00022871"/>
    </source>
</evidence>
<evidence type="ECO:0000256" key="9">
    <source>
        <dbReference type="SAM" id="MobiDB-lite"/>
    </source>
</evidence>
<feature type="compositionally biased region" description="Polar residues" evidence="9">
    <location>
        <begin position="232"/>
        <end position="246"/>
    </location>
</feature>
<dbReference type="PANTHER" id="PTHR21859:SF55">
    <property type="entry name" value="SPERMATOGENESIS-ASSOCIATED PROTEIN 31A1-RELATED"/>
    <property type="match status" value="1"/>
</dbReference>
<evidence type="ECO:0000313" key="12">
    <source>
        <dbReference type="RefSeq" id="XP_004643894.1"/>
    </source>
</evidence>
<feature type="compositionally biased region" description="Polar residues" evidence="9">
    <location>
        <begin position="799"/>
        <end position="809"/>
    </location>
</feature>
<proteinExistence type="inferred from homology"/>
<keyword evidence="5" id="KW-1133">Transmembrane helix</keyword>
<feature type="region of interest" description="Disordered" evidence="9">
    <location>
        <begin position="210"/>
        <end position="386"/>
    </location>
</feature>
<keyword evidence="2" id="KW-0812">Transmembrane</keyword>
<name>A0A6P3FCJ6_OCTDE</name>
<feature type="region of interest" description="Disordered" evidence="9">
    <location>
        <begin position="687"/>
        <end position="856"/>
    </location>
</feature>
<gene>
    <name evidence="12" type="primary">LOC101571309</name>
</gene>
<feature type="region of interest" description="Disordered" evidence="9">
    <location>
        <begin position="981"/>
        <end position="1029"/>
    </location>
</feature>
<evidence type="ECO:0000313" key="11">
    <source>
        <dbReference type="Proteomes" id="UP000515203"/>
    </source>
</evidence>
<dbReference type="GO" id="GO:0030154">
    <property type="term" value="P:cell differentiation"/>
    <property type="evidence" value="ECO:0007669"/>
    <property type="project" value="UniProtKB-KW"/>
</dbReference>
<evidence type="ECO:0000256" key="3">
    <source>
        <dbReference type="ARBA" id="ARBA00022782"/>
    </source>
</evidence>
<organism evidence="11 12">
    <name type="scientific">Octodon degus</name>
    <name type="common">Degu</name>
    <name type="synonym">Sciurus degus</name>
    <dbReference type="NCBI Taxonomy" id="10160"/>
    <lineage>
        <taxon>Eukaryota</taxon>
        <taxon>Metazoa</taxon>
        <taxon>Chordata</taxon>
        <taxon>Craniata</taxon>
        <taxon>Vertebrata</taxon>
        <taxon>Euteleostomi</taxon>
        <taxon>Mammalia</taxon>
        <taxon>Eutheria</taxon>
        <taxon>Euarchontoglires</taxon>
        <taxon>Glires</taxon>
        <taxon>Rodentia</taxon>
        <taxon>Hystricomorpha</taxon>
        <taxon>Octodontidae</taxon>
        <taxon>Octodon</taxon>
    </lineage>
</organism>
<dbReference type="InParanoid" id="A0A6P3FCJ6"/>
<evidence type="ECO:0000256" key="1">
    <source>
        <dbReference type="ARBA" id="ARBA00004167"/>
    </source>
</evidence>
<comment type="function">
    <text evidence="8">May play a role in spermatogenesis.</text>
</comment>
<feature type="compositionally biased region" description="Low complexity" evidence="9">
    <location>
        <begin position="892"/>
        <end position="902"/>
    </location>
</feature>
<feature type="compositionally biased region" description="Polar residues" evidence="9">
    <location>
        <begin position="776"/>
        <end position="792"/>
    </location>
</feature>
<dbReference type="GeneID" id="101571309"/>
<evidence type="ECO:0000259" key="10">
    <source>
        <dbReference type="Pfam" id="PF14650"/>
    </source>
</evidence>
<accession>A0A6P3FCJ6</accession>
<feature type="compositionally biased region" description="Basic and acidic residues" evidence="9">
    <location>
        <begin position="707"/>
        <end position="727"/>
    </location>
</feature>
<dbReference type="GO" id="GO:0016020">
    <property type="term" value="C:membrane"/>
    <property type="evidence" value="ECO:0007669"/>
    <property type="project" value="UniProtKB-SubCell"/>
</dbReference>
<dbReference type="GO" id="GO:0007283">
    <property type="term" value="P:spermatogenesis"/>
    <property type="evidence" value="ECO:0007669"/>
    <property type="project" value="UniProtKB-KW"/>
</dbReference>
<keyword evidence="3" id="KW-0221">Differentiation</keyword>
<dbReference type="Proteomes" id="UP000515203">
    <property type="component" value="Unplaced"/>
</dbReference>
<feature type="region of interest" description="Disordered" evidence="9">
    <location>
        <begin position="882"/>
        <end position="909"/>
    </location>
</feature>
<feature type="compositionally biased region" description="Polar residues" evidence="9">
    <location>
        <begin position="287"/>
        <end position="301"/>
    </location>
</feature>
<dbReference type="RefSeq" id="XP_004643894.1">
    <property type="nucleotide sequence ID" value="XM_004643837.1"/>
</dbReference>
<evidence type="ECO:0000256" key="6">
    <source>
        <dbReference type="ARBA" id="ARBA00023136"/>
    </source>
</evidence>
<feature type="domain" description="SPATA31" evidence="10">
    <location>
        <begin position="136"/>
        <end position="422"/>
    </location>
</feature>
<feature type="compositionally biased region" description="Polar residues" evidence="9">
    <location>
        <begin position="741"/>
        <end position="767"/>
    </location>
</feature>
<evidence type="ECO:0000256" key="7">
    <source>
        <dbReference type="ARBA" id="ARBA00035009"/>
    </source>
</evidence>
<dbReference type="OrthoDB" id="9799748at2759"/>
<feature type="compositionally biased region" description="Low complexity" evidence="9">
    <location>
        <begin position="219"/>
        <end position="231"/>
    </location>
</feature>
<feature type="region of interest" description="Disordered" evidence="9">
    <location>
        <begin position="597"/>
        <end position="623"/>
    </location>
</feature>